<protein>
    <submittedName>
        <fullName evidence="10">LexA/Signal peptidase</fullName>
    </submittedName>
</protein>
<dbReference type="GO" id="GO:0006627">
    <property type="term" value="P:protein processing involved in protein targeting to mitochondrion"/>
    <property type="evidence" value="ECO:0007669"/>
    <property type="project" value="TreeGrafter"/>
</dbReference>
<reference evidence="10 11" key="1">
    <citation type="journal article" date="2016" name="Nat. Commun.">
        <title>Ectomycorrhizal ecology is imprinted in the genome of the dominant symbiotic fungus Cenococcum geophilum.</title>
        <authorList>
            <consortium name="DOE Joint Genome Institute"/>
            <person name="Peter M."/>
            <person name="Kohler A."/>
            <person name="Ohm R.A."/>
            <person name="Kuo A."/>
            <person name="Krutzmann J."/>
            <person name="Morin E."/>
            <person name="Arend M."/>
            <person name="Barry K.W."/>
            <person name="Binder M."/>
            <person name="Choi C."/>
            <person name="Clum A."/>
            <person name="Copeland A."/>
            <person name="Grisel N."/>
            <person name="Haridas S."/>
            <person name="Kipfer T."/>
            <person name="LaButti K."/>
            <person name="Lindquist E."/>
            <person name="Lipzen A."/>
            <person name="Maire R."/>
            <person name="Meier B."/>
            <person name="Mihaltcheva S."/>
            <person name="Molinier V."/>
            <person name="Murat C."/>
            <person name="Poggeler S."/>
            <person name="Quandt C.A."/>
            <person name="Sperisen C."/>
            <person name="Tritt A."/>
            <person name="Tisserant E."/>
            <person name="Crous P.W."/>
            <person name="Henrissat B."/>
            <person name="Nehls U."/>
            <person name="Egli S."/>
            <person name="Spatafora J.W."/>
            <person name="Grigoriev I.V."/>
            <person name="Martin F.M."/>
        </authorList>
    </citation>
    <scope>NUCLEOTIDE SEQUENCE [LARGE SCALE GENOMIC DNA]</scope>
    <source>
        <strain evidence="10 11">CBS 459.81</strain>
    </source>
</reference>
<evidence type="ECO:0000256" key="2">
    <source>
        <dbReference type="ARBA" id="ARBA00022792"/>
    </source>
</evidence>
<name>A0A8E2EKJ0_9PEZI</name>
<feature type="transmembrane region" description="Helical" evidence="8">
    <location>
        <begin position="37"/>
        <end position="59"/>
    </location>
</feature>
<evidence type="ECO:0000259" key="9">
    <source>
        <dbReference type="Pfam" id="PF10502"/>
    </source>
</evidence>
<keyword evidence="3" id="KW-0378">Hydrolase</keyword>
<comment type="subcellular location">
    <subcellularLocation>
        <location evidence="1">Mitochondrion inner membrane</location>
    </subcellularLocation>
</comment>
<evidence type="ECO:0000256" key="3">
    <source>
        <dbReference type="ARBA" id="ARBA00022801"/>
    </source>
</evidence>
<accession>A0A8E2EKJ0</accession>
<keyword evidence="11" id="KW-1185">Reference proteome</keyword>
<dbReference type="SUPFAM" id="SSF51306">
    <property type="entry name" value="LexA/Signal peptidase"/>
    <property type="match status" value="1"/>
</dbReference>
<evidence type="ECO:0000256" key="5">
    <source>
        <dbReference type="ARBA" id="ARBA00023136"/>
    </source>
</evidence>
<dbReference type="PANTHER" id="PTHR12383:SF16">
    <property type="entry name" value="MITOCHONDRIAL INNER MEMBRANE PROTEASE SUBUNIT 1"/>
    <property type="match status" value="1"/>
</dbReference>
<feature type="active site" evidence="7">
    <location>
        <position position="68"/>
    </location>
</feature>
<dbReference type="Gene3D" id="2.10.109.10">
    <property type="entry name" value="Umud Fragment, subunit A"/>
    <property type="match status" value="1"/>
</dbReference>
<evidence type="ECO:0000313" key="10">
    <source>
        <dbReference type="EMBL" id="OCK85687.1"/>
    </source>
</evidence>
<organism evidence="10 11">
    <name type="scientific">Lepidopterella palustris CBS 459.81</name>
    <dbReference type="NCBI Taxonomy" id="1314670"/>
    <lineage>
        <taxon>Eukaryota</taxon>
        <taxon>Fungi</taxon>
        <taxon>Dikarya</taxon>
        <taxon>Ascomycota</taxon>
        <taxon>Pezizomycotina</taxon>
        <taxon>Dothideomycetes</taxon>
        <taxon>Pleosporomycetidae</taxon>
        <taxon>Mytilinidiales</taxon>
        <taxon>Argynnaceae</taxon>
        <taxon>Lepidopterella</taxon>
    </lineage>
</organism>
<evidence type="ECO:0000256" key="8">
    <source>
        <dbReference type="SAM" id="Phobius"/>
    </source>
</evidence>
<dbReference type="PRINTS" id="PR00727">
    <property type="entry name" value="LEADERPTASE"/>
</dbReference>
<keyword evidence="8" id="KW-1133">Transmembrane helix</keyword>
<dbReference type="InterPro" id="IPR036286">
    <property type="entry name" value="LexA/Signal_pep-like_sf"/>
</dbReference>
<feature type="domain" description="Peptidase S26" evidence="9">
    <location>
        <begin position="41"/>
        <end position="122"/>
    </location>
</feature>
<dbReference type="Proteomes" id="UP000250266">
    <property type="component" value="Unassembled WGS sequence"/>
</dbReference>
<comment type="similarity">
    <text evidence="6">Belongs to the peptidase S26 family. IMP1 subfamily.</text>
</comment>
<evidence type="ECO:0000256" key="6">
    <source>
        <dbReference type="ARBA" id="ARBA00038445"/>
    </source>
</evidence>
<proteinExistence type="inferred from homology"/>
<dbReference type="OrthoDB" id="308440at2759"/>
<evidence type="ECO:0000256" key="7">
    <source>
        <dbReference type="PIRSR" id="PIRSR600223-1"/>
    </source>
</evidence>
<sequence length="209" mass="23371">MNTSRILRFQLRRLHTPSSPSSRSLAPSFLSRARSSIFPLISLTLSTILLGHVFSEYFYTLRSTFGISMSPTIRPYGDLCLISRHYRRGRGITVGDIVSFKHPTLPYECAVKRVVGMPGDFVLVGTPGTEQVEGGDGRAGWMVQVPDGHCWVAGDNQEFSRDSRIFGPLPLALIKGKVIANVPFPPWRAHWYRNTLVEYNDFGELGDVN</sequence>
<dbReference type="InterPro" id="IPR000223">
    <property type="entry name" value="Pept_S26A_signal_pept_1"/>
</dbReference>
<dbReference type="AlphaFoldDB" id="A0A8E2EKJ0"/>
<dbReference type="CDD" id="cd06530">
    <property type="entry name" value="S26_SPase_I"/>
    <property type="match status" value="1"/>
</dbReference>
<dbReference type="GO" id="GO:0042720">
    <property type="term" value="C:mitochondrial inner membrane peptidase complex"/>
    <property type="evidence" value="ECO:0007669"/>
    <property type="project" value="TreeGrafter"/>
</dbReference>
<dbReference type="Pfam" id="PF10502">
    <property type="entry name" value="Peptidase_S26"/>
    <property type="match status" value="2"/>
</dbReference>
<keyword evidence="4" id="KW-0496">Mitochondrion</keyword>
<feature type="active site" evidence="7">
    <location>
        <position position="112"/>
    </location>
</feature>
<evidence type="ECO:0000313" key="11">
    <source>
        <dbReference type="Proteomes" id="UP000250266"/>
    </source>
</evidence>
<evidence type="ECO:0000256" key="4">
    <source>
        <dbReference type="ARBA" id="ARBA00023128"/>
    </source>
</evidence>
<keyword evidence="8" id="KW-0812">Transmembrane</keyword>
<dbReference type="EMBL" id="KV744815">
    <property type="protein sequence ID" value="OCK85687.1"/>
    <property type="molecule type" value="Genomic_DNA"/>
</dbReference>
<evidence type="ECO:0000256" key="1">
    <source>
        <dbReference type="ARBA" id="ARBA00004273"/>
    </source>
</evidence>
<dbReference type="GO" id="GO:0006465">
    <property type="term" value="P:signal peptide processing"/>
    <property type="evidence" value="ECO:0007669"/>
    <property type="project" value="InterPro"/>
</dbReference>
<dbReference type="PANTHER" id="PTHR12383">
    <property type="entry name" value="PROTEASE FAMILY S26 MITOCHONDRIAL INNER MEMBRANE PROTEASE-RELATED"/>
    <property type="match status" value="1"/>
</dbReference>
<feature type="domain" description="Peptidase S26" evidence="9">
    <location>
        <begin position="144"/>
        <end position="179"/>
    </location>
</feature>
<keyword evidence="2" id="KW-0999">Mitochondrion inner membrane</keyword>
<keyword evidence="5 8" id="KW-0472">Membrane</keyword>
<dbReference type="InterPro" id="IPR052064">
    <property type="entry name" value="Mito_IMP1_subunit"/>
</dbReference>
<dbReference type="InterPro" id="IPR019533">
    <property type="entry name" value="Peptidase_S26"/>
</dbReference>
<gene>
    <name evidence="10" type="ORF">K432DRAFT_377456</name>
</gene>
<dbReference type="GO" id="GO:0004252">
    <property type="term" value="F:serine-type endopeptidase activity"/>
    <property type="evidence" value="ECO:0007669"/>
    <property type="project" value="InterPro"/>
</dbReference>